<dbReference type="Gene3D" id="1.10.600.10">
    <property type="entry name" value="Farnesyl Diphosphate Synthase"/>
    <property type="match status" value="1"/>
</dbReference>
<feature type="compositionally biased region" description="Basic and acidic residues" evidence="7">
    <location>
        <begin position="25"/>
        <end position="39"/>
    </location>
</feature>
<dbReference type="Pfam" id="PF00348">
    <property type="entry name" value="polyprenyl_synt"/>
    <property type="match status" value="1"/>
</dbReference>
<dbReference type="GO" id="GO:0106350">
    <property type="term" value="F:all-trans-octaprenyl-diphosphate synthase activity"/>
    <property type="evidence" value="ECO:0007669"/>
    <property type="project" value="UniProtKB-EC"/>
</dbReference>
<dbReference type="GO" id="GO:0046872">
    <property type="term" value="F:metal ion binding"/>
    <property type="evidence" value="ECO:0007669"/>
    <property type="project" value="UniProtKB-KW"/>
</dbReference>
<accession>A0A5C5WHL3</accession>
<dbReference type="OrthoDB" id="9805316at2"/>
<evidence type="ECO:0000313" key="9">
    <source>
        <dbReference type="Proteomes" id="UP000316598"/>
    </source>
</evidence>
<evidence type="ECO:0000256" key="5">
    <source>
        <dbReference type="ARBA" id="ARBA00022842"/>
    </source>
</evidence>
<gene>
    <name evidence="8" type="primary">ispB</name>
    <name evidence="8" type="ORF">Pla22_46900</name>
</gene>
<evidence type="ECO:0000313" key="8">
    <source>
        <dbReference type="EMBL" id="TWT49493.1"/>
    </source>
</evidence>
<evidence type="ECO:0000256" key="2">
    <source>
        <dbReference type="ARBA" id="ARBA00006706"/>
    </source>
</evidence>
<dbReference type="GO" id="GO:0008299">
    <property type="term" value="P:isoprenoid biosynthetic process"/>
    <property type="evidence" value="ECO:0007669"/>
    <property type="project" value="InterPro"/>
</dbReference>
<dbReference type="PANTHER" id="PTHR12001">
    <property type="entry name" value="GERANYLGERANYL PYROPHOSPHATE SYNTHASE"/>
    <property type="match status" value="1"/>
</dbReference>
<dbReference type="InterPro" id="IPR000092">
    <property type="entry name" value="Polyprenyl_synt"/>
</dbReference>
<evidence type="ECO:0000256" key="6">
    <source>
        <dbReference type="RuleBase" id="RU004466"/>
    </source>
</evidence>
<sequence length="367" mass="39820">MDLTSVAGDTSRPSAAHQTGSIDESNARGNRERLSGPRTKDKVAEALLAKLYGPILGELVAVEQQLNSELQSPYEAIGQLLRHGTQLGGKRIRPALVMLSGKCVGETTDMHVTLGSIIEMVHTATLIHDDVLDEAEVRRHVSTVNAKWSNHTSILLGDYLFSQAFCLAAKLTSLEACQWVGEAARLVCEGEMRQVLQRDALDIDEETYFDILRGKTAELCRVSCELGARTAGGTDDEVEAMGTFGNALGIAFQIADDFLDLWGSDETVGKTLGTDIEQGKITLPIIRLLSVADPKTHARALEILKGPSDKRVEAILPFLDACDARAYTEATAQRFRQVAVDALAKIPDSAAKESLLAIADFSVERRF</sequence>
<dbReference type="AlphaFoldDB" id="A0A5C5WHL3"/>
<evidence type="ECO:0000256" key="4">
    <source>
        <dbReference type="ARBA" id="ARBA00022723"/>
    </source>
</evidence>
<dbReference type="EC" id="2.5.1.90" evidence="8"/>
<dbReference type="EMBL" id="SJPI01000003">
    <property type="protein sequence ID" value="TWT49493.1"/>
    <property type="molecule type" value="Genomic_DNA"/>
</dbReference>
<comment type="cofactor">
    <cofactor evidence="1">
        <name>Mg(2+)</name>
        <dbReference type="ChEBI" id="CHEBI:18420"/>
    </cofactor>
</comment>
<dbReference type="InterPro" id="IPR033749">
    <property type="entry name" value="Polyprenyl_synt_CS"/>
</dbReference>
<dbReference type="RefSeq" id="WP_146516991.1">
    <property type="nucleotide sequence ID" value="NZ_SJPI01000003.1"/>
</dbReference>
<dbReference type="PROSITE" id="PS00444">
    <property type="entry name" value="POLYPRENYL_SYNTHASE_2"/>
    <property type="match status" value="1"/>
</dbReference>
<keyword evidence="4" id="KW-0479">Metal-binding</keyword>
<dbReference type="InterPro" id="IPR008949">
    <property type="entry name" value="Isoprenoid_synthase_dom_sf"/>
</dbReference>
<dbReference type="SUPFAM" id="SSF48576">
    <property type="entry name" value="Terpenoid synthases"/>
    <property type="match status" value="1"/>
</dbReference>
<keyword evidence="5" id="KW-0460">Magnesium</keyword>
<comment type="similarity">
    <text evidence="2 6">Belongs to the FPP/GGPP synthase family.</text>
</comment>
<comment type="caution">
    <text evidence="8">The sequence shown here is derived from an EMBL/GenBank/DDBJ whole genome shotgun (WGS) entry which is preliminary data.</text>
</comment>
<name>A0A5C5WHL3_9BACT</name>
<dbReference type="Proteomes" id="UP000316598">
    <property type="component" value="Unassembled WGS sequence"/>
</dbReference>
<dbReference type="SFLD" id="SFLDS00005">
    <property type="entry name" value="Isoprenoid_Synthase_Type_I"/>
    <property type="match status" value="1"/>
</dbReference>
<feature type="compositionally biased region" description="Polar residues" evidence="7">
    <location>
        <begin position="7"/>
        <end position="24"/>
    </location>
</feature>
<dbReference type="PROSITE" id="PS00723">
    <property type="entry name" value="POLYPRENYL_SYNTHASE_1"/>
    <property type="match status" value="1"/>
</dbReference>
<organism evidence="8 9">
    <name type="scientific">Rubripirellula amarantea</name>
    <dbReference type="NCBI Taxonomy" id="2527999"/>
    <lineage>
        <taxon>Bacteria</taxon>
        <taxon>Pseudomonadati</taxon>
        <taxon>Planctomycetota</taxon>
        <taxon>Planctomycetia</taxon>
        <taxon>Pirellulales</taxon>
        <taxon>Pirellulaceae</taxon>
        <taxon>Rubripirellula</taxon>
    </lineage>
</organism>
<reference evidence="8 9" key="1">
    <citation type="submission" date="2019-02" db="EMBL/GenBank/DDBJ databases">
        <title>Deep-cultivation of Planctomycetes and their phenomic and genomic characterization uncovers novel biology.</title>
        <authorList>
            <person name="Wiegand S."/>
            <person name="Jogler M."/>
            <person name="Boedeker C."/>
            <person name="Pinto D."/>
            <person name="Vollmers J."/>
            <person name="Rivas-Marin E."/>
            <person name="Kohn T."/>
            <person name="Peeters S.H."/>
            <person name="Heuer A."/>
            <person name="Rast P."/>
            <person name="Oberbeckmann S."/>
            <person name="Bunk B."/>
            <person name="Jeske O."/>
            <person name="Meyerdierks A."/>
            <person name="Storesund J.E."/>
            <person name="Kallscheuer N."/>
            <person name="Luecker S."/>
            <person name="Lage O.M."/>
            <person name="Pohl T."/>
            <person name="Merkel B.J."/>
            <person name="Hornburger P."/>
            <person name="Mueller R.-W."/>
            <person name="Bruemmer F."/>
            <person name="Labrenz M."/>
            <person name="Spormann A.M."/>
            <person name="Op Den Camp H."/>
            <person name="Overmann J."/>
            <person name="Amann R."/>
            <person name="Jetten M.S.M."/>
            <person name="Mascher T."/>
            <person name="Medema M.H."/>
            <person name="Devos D.P."/>
            <person name="Kaster A.-K."/>
            <person name="Ovreas L."/>
            <person name="Rohde M."/>
            <person name="Galperin M.Y."/>
            <person name="Jogler C."/>
        </authorList>
    </citation>
    <scope>NUCLEOTIDE SEQUENCE [LARGE SCALE GENOMIC DNA]</scope>
    <source>
        <strain evidence="8 9">Pla22</strain>
    </source>
</reference>
<protein>
    <submittedName>
        <fullName evidence="8">Octaprenyl-diphosphate synthase</fullName>
        <ecNumber evidence="8">2.5.1.90</ecNumber>
    </submittedName>
</protein>
<dbReference type="CDD" id="cd00685">
    <property type="entry name" value="Trans_IPPS_HT"/>
    <property type="match status" value="1"/>
</dbReference>
<evidence type="ECO:0000256" key="7">
    <source>
        <dbReference type="SAM" id="MobiDB-lite"/>
    </source>
</evidence>
<dbReference type="PANTHER" id="PTHR12001:SF69">
    <property type="entry name" value="ALL TRANS-POLYPRENYL-DIPHOSPHATE SYNTHASE PDSS1"/>
    <property type="match status" value="1"/>
</dbReference>
<evidence type="ECO:0000256" key="3">
    <source>
        <dbReference type="ARBA" id="ARBA00022679"/>
    </source>
</evidence>
<keyword evidence="9" id="KW-1185">Reference proteome</keyword>
<evidence type="ECO:0000256" key="1">
    <source>
        <dbReference type="ARBA" id="ARBA00001946"/>
    </source>
</evidence>
<proteinExistence type="inferred from homology"/>
<keyword evidence="3 6" id="KW-0808">Transferase</keyword>
<feature type="region of interest" description="Disordered" evidence="7">
    <location>
        <begin position="1"/>
        <end position="39"/>
    </location>
</feature>